<name>A0AA90KBA5_9ACTN</name>
<dbReference type="PANTHER" id="PTHR38096:SF1">
    <property type="entry name" value="ENTEROBACTIN SYNTHASE COMPONENT D"/>
    <property type="match status" value="1"/>
</dbReference>
<comment type="caution">
    <text evidence="7">The sequence shown here is derived from an EMBL/GenBank/DDBJ whole genome shotgun (WGS) entry which is preliminary data.</text>
</comment>
<dbReference type="InterPro" id="IPR037143">
    <property type="entry name" value="4-PPantetheinyl_Trfase_dom_sf"/>
</dbReference>
<dbReference type="GO" id="GO:0000287">
    <property type="term" value="F:magnesium ion binding"/>
    <property type="evidence" value="ECO:0007669"/>
    <property type="project" value="InterPro"/>
</dbReference>
<keyword evidence="3" id="KW-0460">Magnesium</keyword>
<dbReference type="InterPro" id="IPR003542">
    <property type="entry name" value="Enbac_synth_compD-like"/>
</dbReference>
<feature type="binding site" evidence="2">
    <location>
        <position position="188"/>
    </location>
    <ligand>
        <name>CoA</name>
        <dbReference type="ChEBI" id="CHEBI:57287"/>
    </ligand>
</feature>
<dbReference type="GO" id="GO:0009366">
    <property type="term" value="C:enterobactin synthetase complex"/>
    <property type="evidence" value="ECO:0007669"/>
    <property type="project" value="InterPro"/>
</dbReference>
<dbReference type="RefSeq" id="WP_271316190.1">
    <property type="nucleotide sequence ID" value="NZ_JABXJJ020000040.1"/>
</dbReference>
<feature type="binding site" evidence="2">
    <location>
        <position position="105"/>
    </location>
    <ligand>
        <name>CoA</name>
        <dbReference type="ChEBI" id="CHEBI:57287"/>
    </ligand>
</feature>
<feature type="binding site" evidence="2">
    <location>
        <position position="39"/>
    </location>
    <ligand>
        <name>CoA</name>
        <dbReference type="ChEBI" id="CHEBI:57287"/>
    </ligand>
</feature>
<dbReference type="SUPFAM" id="SSF56214">
    <property type="entry name" value="4'-phosphopantetheinyl transferase"/>
    <property type="match status" value="1"/>
</dbReference>
<dbReference type="PRINTS" id="PR01399">
    <property type="entry name" value="ENTSNTHTASED"/>
</dbReference>
<protein>
    <submittedName>
        <fullName evidence="7">4'-phosphopantetheinyl transferase superfamily protein</fullName>
    </submittedName>
</protein>
<feature type="domain" description="4'-phosphopantetheinyl transferase N-terminal" evidence="6">
    <location>
        <begin position="27"/>
        <end position="94"/>
    </location>
</feature>
<dbReference type="AlphaFoldDB" id="A0AA90KBA5"/>
<feature type="binding site" evidence="2">
    <location>
        <position position="198"/>
    </location>
    <ligand>
        <name>CoA</name>
        <dbReference type="ChEBI" id="CHEBI:57287"/>
    </ligand>
</feature>
<feature type="domain" description="4'-phosphopantetheinyl transferase" evidence="5">
    <location>
        <begin position="168"/>
        <end position="222"/>
    </location>
</feature>
<gene>
    <name evidence="7" type="ORF">POF50_027565</name>
</gene>
<evidence type="ECO:0000256" key="3">
    <source>
        <dbReference type="PIRSR" id="PIRSR603542-2"/>
    </source>
</evidence>
<keyword evidence="1 7" id="KW-0808">Transferase</keyword>
<keyword evidence="3" id="KW-0479">Metal-binding</keyword>
<dbReference type="GO" id="GO:0009239">
    <property type="term" value="P:enterobactin biosynthetic process"/>
    <property type="evidence" value="ECO:0007669"/>
    <property type="project" value="InterPro"/>
</dbReference>
<feature type="binding site" evidence="2">
    <location>
        <position position="47"/>
    </location>
    <ligand>
        <name>CoA</name>
        <dbReference type="ChEBI" id="CHEBI:57287"/>
    </ligand>
</feature>
<reference evidence="7" key="1">
    <citation type="submission" date="2023-05" db="EMBL/GenBank/DDBJ databases">
        <title>Streptantibioticus silvisoli sp. nov., acidotolerant actinomycetes 1 from pine litter.</title>
        <authorList>
            <person name="Swiecimska M."/>
            <person name="Golinska P."/>
            <person name="Sangal V."/>
            <person name="Wachnowicz B."/>
            <person name="Goodfellow M."/>
        </authorList>
    </citation>
    <scope>NUCLEOTIDE SEQUENCE</scope>
    <source>
        <strain evidence="7">SL13</strain>
    </source>
</reference>
<dbReference type="EMBL" id="JABXJJ020000040">
    <property type="protein sequence ID" value="MDI5973062.1"/>
    <property type="molecule type" value="Genomic_DNA"/>
</dbReference>
<evidence type="ECO:0000259" key="5">
    <source>
        <dbReference type="Pfam" id="PF01648"/>
    </source>
</evidence>
<feature type="binding site" evidence="3">
    <location>
        <position position="107"/>
    </location>
    <ligand>
        <name>Mg(2+)</name>
        <dbReference type="ChEBI" id="CHEBI:18420"/>
    </ligand>
</feature>
<feature type="binding site" evidence="2">
    <location>
        <position position="184"/>
    </location>
    <ligand>
        <name>CoA</name>
        <dbReference type="ChEBI" id="CHEBI:57287"/>
    </ligand>
</feature>
<sequence length="251" mass="26690">MIEELLPGKISVAEVFGELPDAVLFPEEEAFIARAVESRRREFATVRACARRALAGLGVAPAPILPDGRGAPGWPAGVVGSMTHCRGYRASAVSTADDLVSLGIDAEPAGPLPDGVLEAVSLPSERRRMAELQQWERESGAGAGTTGGTGAGPGAGTAGGTAARGGPAQGQVTHWDRLLFSAKESMFKTWYPLMKRQLDFSEAEFVFRTDGTFDARLLVPGPVVDGQRREHYTGAWLSRDGFVLTALTLRR</sequence>
<feature type="binding site" evidence="3">
    <location>
        <position position="106"/>
    </location>
    <ligand>
        <name>Mg(2+)</name>
        <dbReference type="ChEBI" id="CHEBI:18420"/>
    </ligand>
</feature>
<comment type="cofactor">
    <cofactor evidence="3">
        <name>Mg(2+)</name>
        <dbReference type="ChEBI" id="CHEBI:18420"/>
    </cofactor>
</comment>
<dbReference type="InterPro" id="IPR041354">
    <property type="entry name" value="4PPT_N"/>
</dbReference>
<accession>A0AA90KBA5</accession>
<organism evidence="7">
    <name type="scientific">Streptantibioticus silvisoli</name>
    <dbReference type="NCBI Taxonomy" id="2705255"/>
    <lineage>
        <taxon>Bacteria</taxon>
        <taxon>Bacillati</taxon>
        <taxon>Actinomycetota</taxon>
        <taxon>Actinomycetes</taxon>
        <taxon>Kitasatosporales</taxon>
        <taxon>Streptomycetaceae</taxon>
        <taxon>Streptantibioticus</taxon>
    </lineage>
</organism>
<evidence type="ECO:0000256" key="4">
    <source>
        <dbReference type="SAM" id="MobiDB-lite"/>
    </source>
</evidence>
<evidence type="ECO:0000256" key="2">
    <source>
        <dbReference type="PIRSR" id="PIRSR603542-1"/>
    </source>
</evidence>
<dbReference type="GO" id="GO:0005886">
    <property type="term" value="C:plasma membrane"/>
    <property type="evidence" value="ECO:0007669"/>
    <property type="project" value="TreeGrafter"/>
</dbReference>
<evidence type="ECO:0000259" key="6">
    <source>
        <dbReference type="Pfam" id="PF17837"/>
    </source>
</evidence>
<feature type="binding site" evidence="3">
    <location>
        <position position="105"/>
    </location>
    <ligand>
        <name>Mg(2+)</name>
        <dbReference type="ChEBI" id="CHEBI:18420"/>
    </ligand>
</feature>
<feature type="compositionally biased region" description="Gly residues" evidence="4">
    <location>
        <begin position="141"/>
        <end position="163"/>
    </location>
</feature>
<dbReference type="PANTHER" id="PTHR38096">
    <property type="entry name" value="ENTEROBACTIN SYNTHASE COMPONENT D"/>
    <property type="match status" value="1"/>
</dbReference>
<evidence type="ECO:0000313" key="7">
    <source>
        <dbReference type="EMBL" id="MDI5973062.1"/>
    </source>
</evidence>
<dbReference type="Pfam" id="PF17837">
    <property type="entry name" value="4PPT_N"/>
    <property type="match status" value="1"/>
</dbReference>
<evidence type="ECO:0000256" key="1">
    <source>
        <dbReference type="ARBA" id="ARBA00022679"/>
    </source>
</evidence>
<proteinExistence type="predicted"/>
<feature type="binding site" evidence="2">
    <location>
        <begin position="83"/>
        <end position="84"/>
    </location>
    <ligand>
        <name>CoA</name>
        <dbReference type="ChEBI" id="CHEBI:57287"/>
    </ligand>
</feature>
<dbReference type="Pfam" id="PF01648">
    <property type="entry name" value="ACPS"/>
    <property type="match status" value="1"/>
</dbReference>
<dbReference type="InterPro" id="IPR008278">
    <property type="entry name" value="4-PPantetheinyl_Trfase_dom"/>
</dbReference>
<dbReference type="GO" id="GO:0008897">
    <property type="term" value="F:holo-[acyl-carrier-protein] synthase activity"/>
    <property type="evidence" value="ECO:0007669"/>
    <property type="project" value="InterPro"/>
</dbReference>
<feature type="region of interest" description="Disordered" evidence="4">
    <location>
        <begin position="136"/>
        <end position="169"/>
    </location>
</feature>